<dbReference type="GO" id="GO:0016020">
    <property type="term" value="C:membrane"/>
    <property type="evidence" value="ECO:0007669"/>
    <property type="project" value="TreeGrafter"/>
</dbReference>
<feature type="compositionally biased region" description="Basic and acidic residues" evidence="1">
    <location>
        <begin position="96"/>
        <end position="105"/>
    </location>
</feature>
<dbReference type="PANTHER" id="PTHR10281:SF106">
    <property type="entry name" value="IP06960P-RELATED"/>
    <property type="match status" value="1"/>
</dbReference>
<reference evidence="2" key="1">
    <citation type="submission" date="2022-08" db="UniProtKB">
        <authorList>
            <consortium name="EnsemblMetazoa"/>
        </authorList>
    </citation>
    <scope>IDENTIFICATION</scope>
    <source>
        <strain evidence="2">Dongola</strain>
    </source>
</reference>
<evidence type="ECO:0000256" key="1">
    <source>
        <dbReference type="SAM" id="MobiDB-lite"/>
    </source>
</evidence>
<protein>
    <recommendedName>
        <fullName evidence="4">Cytochrome b5 heme-binding domain-containing protein</fullName>
    </recommendedName>
</protein>
<evidence type="ECO:0008006" key="4">
    <source>
        <dbReference type="Google" id="ProtNLM"/>
    </source>
</evidence>
<dbReference type="Proteomes" id="UP000075840">
    <property type="component" value="Unassembled WGS sequence"/>
</dbReference>
<sequence length="137" mass="14520">GTYAAFGGRDASRGLATFQITSSVSDEYDDLSDLNSHEMESMREWEMQFKEKYYLVGRLLKPGEKPTNYSDEDEDTPTDGSDVRKRAAAAATAAKSADEPARAEAAKSGSTSSSSSTGATASESQGDAAEADKAKSE</sequence>
<dbReference type="InterPro" id="IPR050577">
    <property type="entry name" value="MAPR/NEUFC/NENF-like"/>
</dbReference>
<evidence type="ECO:0000313" key="3">
    <source>
        <dbReference type="Proteomes" id="UP000075840"/>
    </source>
</evidence>
<dbReference type="VEuPathDB" id="VectorBase:AARA010253"/>
<dbReference type="InterPro" id="IPR036400">
    <property type="entry name" value="Cyt_B5-like_heme/steroid_sf"/>
</dbReference>
<dbReference type="EnsemblMetazoa" id="AARA010253-RA">
    <property type="protein sequence ID" value="AARA010253-PA"/>
    <property type="gene ID" value="AARA010253"/>
</dbReference>
<accession>A0A182I9J3</accession>
<evidence type="ECO:0000313" key="2">
    <source>
        <dbReference type="EnsemblMetazoa" id="AARA010253-PA"/>
    </source>
</evidence>
<dbReference type="PANTHER" id="PTHR10281">
    <property type="entry name" value="MEMBRANE-ASSOCIATED PROGESTERONE RECEPTOR COMPONENT-RELATED"/>
    <property type="match status" value="1"/>
</dbReference>
<feature type="compositionally biased region" description="Low complexity" evidence="1">
    <location>
        <begin position="106"/>
        <end position="124"/>
    </location>
</feature>
<dbReference type="SUPFAM" id="SSF55856">
    <property type="entry name" value="Cytochrome b5-like heme/steroid binding domain"/>
    <property type="match status" value="1"/>
</dbReference>
<dbReference type="EMBL" id="APCN01000985">
    <property type="status" value="NOT_ANNOTATED_CDS"/>
    <property type="molecule type" value="Genomic_DNA"/>
</dbReference>
<proteinExistence type="predicted"/>
<dbReference type="AlphaFoldDB" id="A0A182I9J3"/>
<dbReference type="GO" id="GO:0005783">
    <property type="term" value="C:endoplasmic reticulum"/>
    <property type="evidence" value="ECO:0007669"/>
    <property type="project" value="TreeGrafter"/>
</dbReference>
<feature type="region of interest" description="Disordered" evidence="1">
    <location>
        <begin position="61"/>
        <end position="137"/>
    </location>
</feature>
<organism evidence="2 3">
    <name type="scientific">Anopheles arabiensis</name>
    <name type="common">Mosquito</name>
    <dbReference type="NCBI Taxonomy" id="7173"/>
    <lineage>
        <taxon>Eukaryota</taxon>
        <taxon>Metazoa</taxon>
        <taxon>Ecdysozoa</taxon>
        <taxon>Arthropoda</taxon>
        <taxon>Hexapoda</taxon>
        <taxon>Insecta</taxon>
        <taxon>Pterygota</taxon>
        <taxon>Neoptera</taxon>
        <taxon>Endopterygota</taxon>
        <taxon>Diptera</taxon>
        <taxon>Nematocera</taxon>
        <taxon>Culicoidea</taxon>
        <taxon>Culicidae</taxon>
        <taxon>Anophelinae</taxon>
        <taxon>Anopheles</taxon>
    </lineage>
</organism>
<keyword evidence="3" id="KW-1185">Reference proteome</keyword>
<dbReference type="Gene3D" id="3.10.120.10">
    <property type="entry name" value="Cytochrome b5-like heme/steroid binding domain"/>
    <property type="match status" value="1"/>
</dbReference>
<dbReference type="VEuPathDB" id="VectorBase:AARA21_011982"/>
<name>A0A182I9J3_ANOAR</name>